<protein>
    <submittedName>
        <fullName evidence="2">Uncharacterized protein</fullName>
    </submittedName>
</protein>
<dbReference type="Proteomes" id="UP000518266">
    <property type="component" value="Unassembled WGS sequence"/>
</dbReference>
<comment type="caution">
    <text evidence="2">The sequence shown here is derived from an EMBL/GenBank/DDBJ whole genome shotgun (WGS) entry which is preliminary data.</text>
</comment>
<evidence type="ECO:0000256" key="1">
    <source>
        <dbReference type="SAM" id="MobiDB-lite"/>
    </source>
</evidence>
<name>A0A7J5YHD9_DISMA</name>
<dbReference type="EMBL" id="JAAKFY010000012">
    <property type="protein sequence ID" value="KAF3848361.1"/>
    <property type="molecule type" value="Genomic_DNA"/>
</dbReference>
<evidence type="ECO:0000313" key="3">
    <source>
        <dbReference type="Proteomes" id="UP000518266"/>
    </source>
</evidence>
<dbReference type="AlphaFoldDB" id="A0A7J5YHD9"/>
<reference evidence="2 3" key="1">
    <citation type="submission" date="2020-03" db="EMBL/GenBank/DDBJ databases">
        <title>Dissostichus mawsoni Genome sequencing and assembly.</title>
        <authorList>
            <person name="Park H."/>
        </authorList>
    </citation>
    <scope>NUCLEOTIDE SEQUENCE [LARGE SCALE GENOMIC DNA]</scope>
    <source>
        <strain evidence="2">DM0001</strain>
        <tissue evidence="2">Muscle</tissue>
    </source>
</reference>
<organism evidence="2 3">
    <name type="scientific">Dissostichus mawsoni</name>
    <name type="common">Antarctic cod</name>
    <dbReference type="NCBI Taxonomy" id="36200"/>
    <lineage>
        <taxon>Eukaryota</taxon>
        <taxon>Metazoa</taxon>
        <taxon>Chordata</taxon>
        <taxon>Craniata</taxon>
        <taxon>Vertebrata</taxon>
        <taxon>Euteleostomi</taxon>
        <taxon>Actinopterygii</taxon>
        <taxon>Neopterygii</taxon>
        <taxon>Teleostei</taxon>
        <taxon>Neoteleostei</taxon>
        <taxon>Acanthomorphata</taxon>
        <taxon>Eupercaria</taxon>
        <taxon>Perciformes</taxon>
        <taxon>Notothenioidei</taxon>
        <taxon>Nototheniidae</taxon>
        <taxon>Dissostichus</taxon>
    </lineage>
</organism>
<accession>A0A7J5YHD9</accession>
<proteinExistence type="predicted"/>
<feature type="compositionally biased region" description="Basic and acidic residues" evidence="1">
    <location>
        <begin position="85"/>
        <end position="96"/>
    </location>
</feature>
<evidence type="ECO:0000313" key="2">
    <source>
        <dbReference type="EMBL" id="KAF3848361.1"/>
    </source>
</evidence>
<feature type="region of interest" description="Disordered" evidence="1">
    <location>
        <begin position="22"/>
        <end position="106"/>
    </location>
</feature>
<sequence length="106" mass="11887">MSVVHQRVNNECRGFRLGVQTQMSDSAEEVESERGGMSSVSRLSADGAYGNRTGNENLYRPTADRRRAAAGAGSEKTTGSQRQQQEAHRQQQEAHRQQQITLRQQR</sequence>
<keyword evidence="3" id="KW-1185">Reference proteome</keyword>
<gene>
    <name evidence="2" type="ORF">F7725_014858</name>
</gene>